<dbReference type="AlphaFoldDB" id="A0AAN6TYW8"/>
<dbReference type="GeneID" id="87824243"/>
<dbReference type="Proteomes" id="UP001302602">
    <property type="component" value="Unassembled WGS sequence"/>
</dbReference>
<gene>
    <name evidence="1" type="ORF">N657DRAFT_457693</name>
</gene>
<organism evidence="1 2">
    <name type="scientific">Parathielavia appendiculata</name>
    <dbReference type="NCBI Taxonomy" id="2587402"/>
    <lineage>
        <taxon>Eukaryota</taxon>
        <taxon>Fungi</taxon>
        <taxon>Dikarya</taxon>
        <taxon>Ascomycota</taxon>
        <taxon>Pezizomycotina</taxon>
        <taxon>Sordariomycetes</taxon>
        <taxon>Sordariomycetidae</taxon>
        <taxon>Sordariales</taxon>
        <taxon>Chaetomiaceae</taxon>
        <taxon>Parathielavia</taxon>
    </lineage>
</organism>
<dbReference type="PROSITE" id="PS51257">
    <property type="entry name" value="PROKAR_LIPOPROTEIN"/>
    <property type="match status" value="1"/>
</dbReference>
<evidence type="ECO:0000313" key="1">
    <source>
        <dbReference type="EMBL" id="KAK4123328.1"/>
    </source>
</evidence>
<evidence type="ECO:0000313" key="2">
    <source>
        <dbReference type="Proteomes" id="UP001302602"/>
    </source>
</evidence>
<reference evidence="1" key="2">
    <citation type="submission" date="2023-05" db="EMBL/GenBank/DDBJ databases">
        <authorList>
            <consortium name="Lawrence Berkeley National Laboratory"/>
            <person name="Steindorff A."/>
            <person name="Hensen N."/>
            <person name="Bonometti L."/>
            <person name="Westerberg I."/>
            <person name="Brannstrom I.O."/>
            <person name="Guillou S."/>
            <person name="Cros-Aarteil S."/>
            <person name="Calhoun S."/>
            <person name="Haridas S."/>
            <person name="Kuo A."/>
            <person name="Mondo S."/>
            <person name="Pangilinan J."/>
            <person name="Riley R."/>
            <person name="Labutti K."/>
            <person name="Andreopoulos B."/>
            <person name="Lipzen A."/>
            <person name="Chen C."/>
            <person name="Yanf M."/>
            <person name="Daum C."/>
            <person name="Ng V."/>
            <person name="Clum A."/>
            <person name="Ohm R."/>
            <person name="Martin F."/>
            <person name="Silar P."/>
            <person name="Natvig D."/>
            <person name="Lalanne C."/>
            <person name="Gautier V."/>
            <person name="Ament-Velasquez S.L."/>
            <person name="Kruys A."/>
            <person name="Hutchinson M.I."/>
            <person name="Powell A.J."/>
            <person name="Barry K."/>
            <person name="Miller A.N."/>
            <person name="Grigoriev I.V."/>
            <person name="Debuchy R."/>
            <person name="Gladieux P."/>
            <person name="Thoren M.H."/>
            <person name="Johannesson H."/>
        </authorList>
    </citation>
    <scope>NUCLEOTIDE SEQUENCE</scope>
    <source>
        <strain evidence="1">CBS 731.68</strain>
    </source>
</reference>
<keyword evidence="2" id="KW-1185">Reference proteome</keyword>
<dbReference type="EMBL" id="MU853229">
    <property type="protein sequence ID" value="KAK4123328.1"/>
    <property type="molecule type" value="Genomic_DNA"/>
</dbReference>
<name>A0AAN6TYW8_9PEZI</name>
<protein>
    <submittedName>
        <fullName evidence="1">Uncharacterized protein</fullName>
    </submittedName>
</protein>
<reference evidence="1" key="1">
    <citation type="journal article" date="2023" name="Mol. Phylogenet. Evol.">
        <title>Genome-scale phylogeny and comparative genomics of the fungal order Sordariales.</title>
        <authorList>
            <person name="Hensen N."/>
            <person name="Bonometti L."/>
            <person name="Westerberg I."/>
            <person name="Brannstrom I.O."/>
            <person name="Guillou S."/>
            <person name="Cros-Aarteil S."/>
            <person name="Calhoun S."/>
            <person name="Haridas S."/>
            <person name="Kuo A."/>
            <person name="Mondo S."/>
            <person name="Pangilinan J."/>
            <person name="Riley R."/>
            <person name="LaButti K."/>
            <person name="Andreopoulos B."/>
            <person name="Lipzen A."/>
            <person name="Chen C."/>
            <person name="Yan M."/>
            <person name="Daum C."/>
            <person name="Ng V."/>
            <person name="Clum A."/>
            <person name="Steindorff A."/>
            <person name="Ohm R.A."/>
            <person name="Martin F."/>
            <person name="Silar P."/>
            <person name="Natvig D.O."/>
            <person name="Lalanne C."/>
            <person name="Gautier V."/>
            <person name="Ament-Velasquez S.L."/>
            <person name="Kruys A."/>
            <person name="Hutchinson M.I."/>
            <person name="Powell A.J."/>
            <person name="Barry K."/>
            <person name="Miller A.N."/>
            <person name="Grigoriev I.V."/>
            <person name="Debuchy R."/>
            <person name="Gladieux P."/>
            <person name="Hiltunen Thoren M."/>
            <person name="Johannesson H."/>
        </authorList>
    </citation>
    <scope>NUCLEOTIDE SEQUENCE</scope>
    <source>
        <strain evidence="1">CBS 731.68</strain>
    </source>
</reference>
<proteinExistence type="predicted"/>
<dbReference type="RefSeq" id="XP_062647099.1">
    <property type="nucleotide sequence ID" value="XM_062787473.1"/>
</dbReference>
<sequence>MSRPIMCLLPHQASTSAVGAGCIAVLEINVFRFHWGGRYLDRSSVSHELDLGAGLVPLIRPDKPLPARVYLMKPEDGVYHRKSYGNRPRVCYELVNQARQESRRLADFEGPQSAEATTTGDSGVVPAGFDAVSHVGCNNSTHVRTLFQSKRHAFIFPGRQRSNVALQRNTPLLPPTRRCLAANMIARGTTAGPDGTCGCM</sequence>
<accession>A0AAN6TYW8</accession>
<comment type="caution">
    <text evidence="1">The sequence shown here is derived from an EMBL/GenBank/DDBJ whole genome shotgun (WGS) entry which is preliminary data.</text>
</comment>